<evidence type="ECO:0000313" key="3">
    <source>
        <dbReference type="Proteomes" id="UP001153555"/>
    </source>
</evidence>
<name>A0A9N7NLC5_STRHE</name>
<evidence type="ECO:0000259" key="1">
    <source>
        <dbReference type="Pfam" id="PF24758"/>
    </source>
</evidence>
<dbReference type="Proteomes" id="UP001153555">
    <property type="component" value="Unassembled WGS sequence"/>
</dbReference>
<proteinExistence type="predicted"/>
<organism evidence="2 3">
    <name type="scientific">Striga hermonthica</name>
    <name type="common">Purple witchweed</name>
    <name type="synonym">Buchnera hermonthica</name>
    <dbReference type="NCBI Taxonomy" id="68872"/>
    <lineage>
        <taxon>Eukaryota</taxon>
        <taxon>Viridiplantae</taxon>
        <taxon>Streptophyta</taxon>
        <taxon>Embryophyta</taxon>
        <taxon>Tracheophyta</taxon>
        <taxon>Spermatophyta</taxon>
        <taxon>Magnoliopsida</taxon>
        <taxon>eudicotyledons</taxon>
        <taxon>Gunneridae</taxon>
        <taxon>Pentapetalae</taxon>
        <taxon>asterids</taxon>
        <taxon>lamiids</taxon>
        <taxon>Lamiales</taxon>
        <taxon>Orobanchaceae</taxon>
        <taxon>Buchnereae</taxon>
        <taxon>Striga</taxon>
    </lineage>
</organism>
<reference evidence="2" key="1">
    <citation type="submission" date="2019-12" db="EMBL/GenBank/DDBJ databases">
        <authorList>
            <person name="Scholes J."/>
        </authorList>
    </citation>
    <scope>NUCLEOTIDE SEQUENCE</scope>
</reference>
<dbReference type="InterPro" id="IPR055411">
    <property type="entry name" value="LRR_FXL15/At3g58940/PEG3-like"/>
</dbReference>
<dbReference type="AlphaFoldDB" id="A0A9N7NLC5"/>
<dbReference type="Pfam" id="PF24758">
    <property type="entry name" value="LRR_At5g56370"/>
    <property type="match status" value="2"/>
</dbReference>
<dbReference type="EMBL" id="CACSLK010027842">
    <property type="protein sequence ID" value="CAA0833957.1"/>
    <property type="molecule type" value="Genomic_DNA"/>
</dbReference>
<accession>A0A9N7NLC5</accession>
<evidence type="ECO:0000313" key="2">
    <source>
        <dbReference type="EMBL" id="CAA0833957.1"/>
    </source>
</evidence>
<comment type="caution">
    <text evidence="2">The sequence shown here is derived from an EMBL/GenBank/DDBJ whole genome shotgun (WGS) entry which is preliminary data.</text>
</comment>
<dbReference type="InterPro" id="IPR032675">
    <property type="entry name" value="LRR_dom_sf"/>
</dbReference>
<keyword evidence="3" id="KW-1185">Reference proteome</keyword>
<dbReference type="SUPFAM" id="SSF52047">
    <property type="entry name" value="RNI-like"/>
    <property type="match status" value="1"/>
</dbReference>
<gene>
    <name evidence="2" type="ORF">SHERM_29213</name>
</gene>
<feature type="domain" description="F-box/LRR-repeat protein 15/At3g58940/PEG3-like LRR" evidence="1">
    <location>
        <begin position="133"/>
        <end position="214"/>
    </location>
</feature>
<dbReference type="PANTHER" id="PTHR34145">
    <property type="entry name" value="OS02G0105600 PROTEIN"/>
    <property type="match status" value="1"/>
</dbReference>
<dbReference type="OrthoDB" id="883325at2759"/>
<sequence length="411" mass="47001">MQGPSKNFCSVTLPYYGRPLDVFLAESLEELHLRKCRVIPVKSVWFKSLRTLTLELVQVDGGTFDTKMLGCPLLRRLVLISCCELRNVRLRSPGLKHFELRDYIKMEGRSIEINAPNLETVSIRGSWIWSHRQSALLFSRLTSLSLYDVILSRESFDLLSFGCPTLASLTLCDCPGFEEFHLSSDSVKYLTIRTVKILLKGVTICAPNIFRFTLTACIPQVPDTFSFTTTTSKEWDSNVFLSSSRDDDPDFDVNWWFLGLRRLIKPLSGSQISLSLRMDGGPQDVPWSAVLGDEPPVVVRYMSFTTSKCRTTSWYLEFTNGLFRVCRPSCVCGDSLVSGSDGKYRLSEFQLNMLLANKNIKTEPYFWCHDLEQLVQVDGQVVQWTDVSELRNRTYDGEMWLYLKWRGQTTA</sequence>
<dbReference type="Gene3D" id="3.80.10.10">
    <property type="entry name" value="Ribonuclease Inhibitor"/>
    <property type="match status" value="1"/>
</dbReference>
<protein>
    <submittedName>
        <fullName evidence="2">F-box/RNI-like/FBD-like domains-containing protein</fullName>
    </submittedName>
</protein>
<feature type="domain" description="F-box/LRR-repeat protein 15/At3g58940/PEG3-like LRR" evidence="1">
    <location>
        <begin position="19"/>
        <end position="132"/>
    </location>
</feature>
<dbReference type="InterPro" id="IPR053772">
    <property type="entry name" value="At1g61320/At1g61330-like"/>
</dbReference>